<dbReference type="Proteomes" id="UP000324705">
    <property type="component" value="Chromosome 1B"/>
</dbReference>
<keyword evidence="1" id="KW-0472">Membrane</keyword>
<feature type="transmembrane region" description="Helical" evidence="1">
    <location>
        <begin position="67"/>
        <end position="84"/>
    </location>
</feature>
<protein>
    <submittedName>
        <fullName evidence="2">Uncharacterized protein</fullName>
    </submittedName>
</protein>
<keyword evidence="1" id="KW-0812">Transmembrane</keyword>
<proteinExistence type="predicted"/>
<dbReference type="AlphaFoldDB" id="A0A9R0QZZ0"/>
<accession>A0A9R0QZZ0</accession>
<evidence type="ECO:0000313" key="2">
    <source>
        <dbReference type="EMBL" id="VAH19330.1"/>
    </source>
</evidence>
<organism evidence="2 3">
    <name type="scientific">Triticum turgidum subsp. durum</name>
    <name type="common">Durum wheat</name>
    <name type="synonym">Triticum durum</name>
    <dbReference type="NCBI Taxonomy" id="4567"/>
    <lineage>
        <taxon>Eukaryota</taxon>
        <taxon>Viridiplantae</taxon>
        <taxon>Streptophyta</taxon>
        <taxon>Embryophyta</taxon>
        <taxon>Tracheophyta</taxon>
        <taxon>Spermatophyta</taxon>
        <taxon>Magnoliopsida</taxon>
        <taxon>Liliopsida</taxon>
        <taxon>Poales</taxon>
        <taxon>Poaceae</taxon>
        <taxon>BOP clade</taxon>
        <taxon>Pooideae</taxon>
        <taxon>Triticodae</taxon>
        <taxon>Triticeae</taxon>
        <taxon>Triticinae</taxon>
        <taxon>Triticum</taxon>
    </lineage>
</organism>
<reference evidence="2 3" key="1">
    <citation type="submission" date="2017-09" db="EMBL/GenBank/DDBJ databases">
        <authorList>
            <consortium name="International Durum Wheat Genome Sequencing Consortium (IDWGSC)"/>
            <person name="Milanesi L."/>
        </authorList>
    </citation>
    <scope>NUCLEOTIDE SEQUENCE [LARGE SCALE GENOMIC DNA]</scope>
    <source>
        <strain evidence="3">cv. Svevo</strain>
    </source>
</reference>
<name>A0A9R0QZZ0_TRITD</name>
<evidence type="ECO:0000313" key="3">
    <source>
        <dbReference type="Proteomes" id="UP000324705"/>
    </source>
</evidence>
<gene>
    <name evidence="2" type="ORF">TRITD_1Bv1G152020</name>
</gene>
<dbReference type="Gramene" id="TRITD1Bv1G152020.1">
    <property type="protein sequence ID" value="TRITD1Bv1G152020.1"/>
    <property type="gene ID" value="TRITD1Bv1G152020"/>
</dbReference>
<evidence type="ECO:0000256" key="1">
    <source>
        <dbReference type="SAM" id="Phobius"/>
    </source>
</evidence>
<sequence>MSLFRQSCISSGFSVCFVSLQCLASHQDLVCVSSVFSLSVFRFQCYIRYSISLPTQHFVKKSSLSSFFSYIFASSFCAAMFSFSRDDHMYVFYRVFI</sequence>
<keyword evidence="3" id="KW-1185">Reference proteome</keyword>
<dbReference type="EMBL" id="LT934112">
    <property type="protein sequence ID" value="VAH19330.1"/>
    <property type="molecule type" value="Genomic_DNA"/>
</dbReference>
<keyword evidence="1" id="KW-1133">Transmembrane helix</keyword>